<dbReference type="InterPro" id="IPR029063">
    <property type="entry name" value="SAM-dependent_MTases_sf"/>
</dbReference>
<feature type="non-terminal residue" evidence="3">
    <location>
        <position position="1"/>
    </location>
</feature>
<evidence type="ECO:0000313" key="3">
    <source>
        <dbReference type="EMBL" id="MEQ2204107.1"/>
    </source>
</evidence>
<reference evidence="3 4" key="1">
    <citation type="submission" date="2021-06" db="EMBL/GenBank/DDBJ databases">
        <authorList>
            <person name="Palmer J.M."/>
        </authorList>
    </citation>
    <scope>NUCLEOTIDE SEQUENCE [LARGE SCALE GENOMIC DNA]</scope>
    <source>
        <strain evidence="3 4">XC_2019</strain>
        <tissue evidence="3">Muscle</tissue>
    </source>
</reference>
<dbReference type="Gene3D" id="3.40.50.150">
    <property type="entry name" value="Vaccinia Virus protein VP39"/>
    <property type="match status" value="1"/>
</dbReference>
<keyword evidence="1" id="KW-0949">S-adenosyl-L-methionine</keyword>
<protein>
    <recommendedName>
        <fullName evidence="2">Protein arginine N-methyltransferase domain-containing protein</fullName>
    </recommendedName>
</protein>
<dbReference type="Proteomes" id="UP001434883">
    <property type="component" value="Unassembled WGS sequence"/>
</dbReference>
<name>A0ABV0R7N2_9TELE</name>
<dbReference type="Gene3D" id="2.70.160.11">
    <property type="entry name" value="Hnrnp arginine n-methyltransferase1"/>
    <property type="match status" value="1"/>
</dbReference>
<evidence type="ECO:0000256" key="1">
    <source>
        <dbReference type="ARBA" id="ARBA00022691"/>
    </source>
</evidence>
<dbReference type="Pfam" id="PF22528">
    <property type="entry name" value="PRMT_C"/>
    <property type="match status" value="1"/>
</dbReference>
<sequence length="415" mass="46917">FVLKPRDELIVEVSCRDAYLRLCCVAVLRDGHKIYLDERVDFQSSGQPIPNPNPEVELCSALACLQTSQSDSEDFCMLECSEMALLNNQDYHQSFCIALNKLISGLKVKSQNLNTGGTAMSAVDSKLLYVLDVSEGFSLLSLIAAHQGQVKAYSSVEKTKQQNVLRRLAHSNNISEQHLEFWLNHTEDERGVLQRPSREKLWSAIILDCVETCGLVRQKLMEKASLARSGQPLRVYFIFTPWSFWFLLEEGGHIFPEKIVVYGMLVESDTLLLESAVQGREPTLGFNIAPFINQFTVPVHVFLDFSTLECRHLSEALELFVLDLMDANANYTEREVMVEAISGGRITAIPFWYQIHLDQNISVSTLSRNSHWKQAAVVLQEPLQVQARDWIRLAVKLHKSTISISAHIDTSVQMD</sequence>
<feature type="domain" description="Protein arginine N-methyltransferase" evidence="2">
    <location>
        <begin position="309"/>
        <end position="404"/>
    </location>
</feature>
<evidence type="ECO:0000313" key="4">
    <source>
        <dbReference type="Proteomes" id="UP001434883"/>
    </source>
</evidence>
<organism evidence="3 4">
    <name type="scientific">Xenoophorus captivus</name>
    <dbReference type="NCBI Taxonomy" id="1517983"/>
    <lineage>
        <taxon>Eukaryota</taxon>
        <taxon>Metazoa</taxon>
        <taxon>Chordata</taxon>
        <taxon>Craniata</taxon>
        <taxon>Vertebrata</taxon>
        <taxon>Euteleostomi</taxon>
        <taxon>Actinopterygii</taxon>
        <taxon>Neopterygii</taxon>
        <taxon>Teleostei</taxon>
        <taxon>Neoteleostei</taxon>
        <taxon>Acanthomorphata</taxon>
        <taxon>Ovalentaria</taxon>
        <taxon>Atherinomorphae</taxon>
        <taxon>Cyprinodontiformes</taxon>
        <taxon>Goodeidae</taxon>
        <taxon>Xenoophorus</taxon>
    </lineage>
</organism>
<accession>A0ABV0R7N2</accession>
<keyword evidence="4" id="KW-1185">Reference proteome</keyword>
<dbReference type="EMBL" id="JAHRIN010035532">
    <property type="protein sequence ID" value="MEQ2204107.1"/>
    <property type="molecule type" value="Genomic_DNA"/>
</dbReference>
<dbReference type="SUPFAM" id="SSF53335">
    <property type="entry name" value="S-adenosyl-L-methionine-dependent methyltransferases"/>
    <property type="match status" value="1"/>
</dbReference>
<evidence type="ECO:0000259" key="2">
    <source>
        <dbReference type="Pfam" id="PF22528"/>
    </source>
</evidence>
<gene>
    <name evidence="3" type="ORF">XENOCAPTIV_007978</name>
</gene>
<comment type="caution">
    <text evidence="3">The sequence shown here is derived from an EMBL/GenBank/DDBJ whole genome shotgun (WGS) entry which is preliminary data.</text>
</comment>
<dbReference type="InterPro" id="IPR055135">
    <property type="entry name" value="PRMT_dom"/>
</dbReference>
<proteinExistence type="predicted"/>